<sequence length="111" mass="12840">MKSTIIFENIIPKINPIGTYMKKFKIFSRRSSIFSSLQVMPKAKNVANSFCLCFTKEMYVKILHNAVLKTAIAGNTKTFFRLIADTYELYSVNSVKKNITEIIRENTNKKY</sequence>
<gene>
    <name evidence="1" type="ORF">SJI18_16410</name>
</gene>
<dbReference type="EMBL" id="JAZHFS010000017">
    <property type="protein sequence ID" value="MEF2113891.1"/>
    <property type="molecule type" value="Genomic_DNA"/>
</dbReference>
<evidence type="ECO:0000313" key="2">
    <source>
        <dbReference type="Proteomes" id="UP001498469"/>
    </source>
</evidence>
<accession>A0ABU7UR38</accession>
<protein>
    <submittedName>
        <fullName evidence="1">Uncharacterized protein</fullName>
    </submittedName>
</protein>
<proteinExistence type="predicted"/>
<keyword evidence="2" id="KW-1185">Reference proteome</keyword>
<comment type="caution">
    <text evidence="1">The sequence shown here is derived from an EMBL/GenBank/DDBJ whole genome shotgun (WGS) entry which is preliminary data.</text>
</comment>
<dbReference type="Proteomes" id="UP001498469">
    <property type="component" value="Unassembled WGS sequence"/>
</dbReference>
<name>A0ABU7UR38_9CLOT</name>
<reference evidence="1 2" key="1">
    <citation type="submission" date="2023-11" db="EMBL/GenBank/DDBJ databases">
        <title>Draft genome sequence of a psychrophilic Clostridium strain from permafrost water brine.</title>
        <authorList>
            <person name="Shcherbakova V.A."/>
            <person name="Trubitsyn V.E."/>
            <person name="Zakharyuk A.G."/>
        </authorList>
    </citation>
    <scope>NUCLEOTIDE SEQUENCE [LARGE SCALE GENOMIC DNA]</scope>
    <source>
        <strain evidence="1 2">14F</strain>
    </source>
</reference>
<evidence type="ECO:0000313" key="1">
    <source>
        <dbReference type="EMBL" id="MEF2113891.1"/>
    </source>
</evidence>
<organism evidence="1 2">
    <name type="scientific">Clostridium frigoriphilum</name>
    <dbReference type="NCBI Taxonomy" id="443253"/>
    <lineage>
        <taxon>Bacteria</taxon>
        <taxon>Bacillati</taxon>
        <taxon>Bacillota</taxon>
        <taxon>Clostridia</taxon>
        <taxon>Eubacteriales</taxon>
        <taxon>Clostridiaceae</taxon>
        <taxon>Clostridium</taxon>
    </lineage>
</organism>